<dbReference type="NCBIfam" id="TIGR00843">
    <property type="entry name" value="benE"/>
    <property type="match status" value="1"/>
</dbReference>
<comment type="caution">
    <text evidence="2">The sequence shown here is derived from an EMBL/GenBank/DDBJ whole genome shotgun (WGS) entry which is preliminary data.</text>
</comment>
<feature type="transmembrane region" description="Helical" evidence="1">
    <location>
        <begin position="101"/>
        <end position="119"/>
    </location>
</feature>
<gene>
    <name evidence="2" type="ORF">ACFSX4_08770</name>
</gene>
<feature type="transmembrane region" description="Helical" evidence="1">
    <location>
        <begin position="131"/>
        <end position="148"/>
    </location>
</feature>
<feature type="transmembrane region" description="Helical" evidence="1">
    <location>
        <begin position="355"/>
        <end position="381"/>
    </location>
</feature>
<feature type="transmembrane region" description="Helical" evidence="1">
    <location>
        <begin position="21"/>
        <end position="47"/>
    </location>
</feature>
<organism evidence="2 3">
    <name type="scientific">Corticicoccus populi</name>
    <dbReference type="NCBI Taxonomy" id="1812821"/>
    <lineage>
        <taxon>Bacteria</taxon>
        <taxon>Bacillati</taxon>
        <taxon>Bacillota</taxon>
        <taxon>Bacilli</taxon>
        <taxon>Bacillales</taxon>
        <taxon>Staphylococcaceae</taxon>
        <taxon>Corticicoccus</taxon>
    </lineage>
</organism>
<dbReference type="Proteomes" id="UP001597519">
    <property type="component" value="Unassembled WGS sequence"/>
</dbReference>
<dbReference type="InterPro" id="IPR004711">
    <property type="entry name" value="Benzoate_Transporter"/>
</dbReference>
<protein>
    <submittedName>
        <fullName evidence="2">Benzoate/H(+) symporter BenE family transporter</fullName>
    </submittedName>
</protein>
<feature type="transmembrane region" description="Helical" evidence="1">
    <location>
        <begin position="154"/>
        <end position="171"/>
    </location>
</feature>
<feature type="transmembrane region" description="Helical" evidence="1">
    <location>
        <begin position="326"/>
        <end position="343"/>
    </location>
</feature>
<feature type="transmembrane region" description="Helical" evidence="1">
    <location>
        <begin position="178"/>
        <end position="196"/>
    </location>
</feature>
<keyword evidence="3" id="KW-1185">Reference proteome</keyword>
<keyword evidence="1" id="KW-1133">Transmembrane helix</keyword>
<dbReference type="PANTHER" id="PTHR30199">
    <property type="entry name" value="MFS FAMILY TRANSPORTER, PREDICTED SUBSTRATE BENZOATE"/>
    <property type="match status" value="1"/>
</dbReference>
<evidence type="ECO:0000313" key="3">
    <source>
        <dbReference type="Proteomes" id="UP001597519"/>
    </source>
</evidence>
<evidence type="ECO:0000256" key="1">
    <source>
        <dbReference type="SAM" id="Phobius"/>
    </source>
</evidence>
<reference evidence="3" key="1">
    <citation type="journal article" date="2019" name="Int. J. Syst. Evol. Microbiol.">
        <title>The Global Catalogue of Microorganisms (GCM) 10K type strain sequencing project: providing services to taxonomists for standard genome sequencing and annotation.</title>
        <authorList>
            <consortium name="The Broad Institute Genomics Platform"/>
            <consortium name="The Broad Institute Genome Sequencing Center for Infectious Disease"/>
            <person name="Wu L."/>
            <person name="Ma J."/>
        </authorList>
    </citation>
    <scope>NUCLEOTIDE SEQUENCE [LARGE SCALE GENOMIC DNA]</scope>
    <source>
        <strain evidence="3">KCTC 33575</strain>
    </source>
</reference>
<keyword evidence="1" id="KW-0812">Transmembrane</keyword>
<keyword evidence="1" id="KW-0472">Membrane</keyword>
<feature type="transmembrane region" description="Helical" evidence="1">
    <location>
        <begin position="53"/>
        <end position="72"/>
    </location>
</feature>
<feature type="transmembrane region" description="Helical" evidence="1">
    <location>
        <begin position="254"/>
        <end position="283"/>
    </location>
</feature>
<feature type="transmembrane region" description="Helical" evidence="1">
    <location>
        <begin position="77"/>
        <end position="95"/>
    </location>
</feature>
<dbReference type="Pfam" id="PF03594">
    <property type="entry name" value="BenE"/>
    <property type="match status" value="1"/>
</dbReference>
<dbReference type="RefSeq" id="WP_377773692.1">
    <property type="nucleotide sequence ID" value="NZ_JBHUOQ010000003.1"/>
</dbReference>
<feature type="transmembrane region" description="Helical" evidence="1">
    <location>
        <begin position="295"/>
        <end position="319"/>
    </location>
</feature>
<dbReference type="EMBL" id="JBHUOQ010000003">
    <property type="protein sequence ID" value="MFD2830552.1"/>
    <property type="molecule type" value="Genomic_DNA"/>
</dbReference>
<feature type="transmembrane region" description="Helical" evidence="1">
    <location>
        <begin position="216"/>
        <end position="242"/>
    </location>
</feature>
<evidence type="ECO:0000313" key="2">
    <source>
        <dbReference type="EMBL" id="MFD2830552.1"/>
    </source>
</evidence>
<name>A0ABW5WX27_9STAP</name>
<proteinExistence type="predicted"/>
<accession>A0ABW5WX27</accession>
<dbReference type="PANTHER" id="PTHR30199:SF0">
    <property type="entry name" value="INNER MEMBRANE PROTEIN YDCO"/>
    <property type="match status" value="1"/>
</dbReference>
<sequence length="391" mass="41460">MKYSTDRNLIKDSSRKNISSGIIAGTLGIFGPTIMVIEAASAGGFSYAETISWAYAVLFFGAVLGIVMSMYYRIPVVGAHSITGAAFLVTVTPHFTLPELVGAYIITGLIILLFGISGAFKKVMSWIPKEILSAMLAGIITTYVVGLIPAVQELPMIGIPALIVFFMLIKWDLRIPPMLGAVITSLVLFIILSDWGSVSIGTEAVMPVFEIPSFSLIGALSISIPLAILILSNDITPAVGALERQEYEVPTNRMLTATGIASIAAAFFGGQSANAAGMMTIIASDEEAGDKDKRYVAAVVCSGILLIAGIFAWAIVPLLLDLPDSLTAILVGFVLLGVFGSTLKTSFSDPKYMMSAVFTFIISISGVTIFYVSAPVWALLIGTIMAKTMEK</sequence>